<comment type="caution">
    <text evidence="3">The sequence shown here is derived from an EMBL/GenBank/DDBJ whole genome shotgun (WGS) entry which is preliminary data.</text>
</comment>
<keyword evidence="4" id="KW-1185">Reference proteome</keyword>
<keyword evidence="1" id="KW-0175">Coiled coil</keyword>
<feature type="coiled-coil region" evidence="1">
    <location>
        <begin position="103"/>
        <end position="144"/>
    </location>
</feature>
<proteinExistence type="predicted"/>
<evidence type="ECO:0000313" key="3">
    <source>
        <dbReference type="EMBL" id="KAK3266313.1"/>
    </source>
</evidence>
<sequence>MRSAGLIDRVNKDACHRQLAANGVEPPQQKDYYQNRNQNQNQNQNQRPPAPPPPGPQGPQATPFPQAHQAPPPQQPATKPPTPSADSLAQAKALHEVNLLRVQEKAEADRKIAELETQALKLQVQQARESAERNKRKCEQAEALAAKAGNAIKPVIPLARPTIPRTRHPLTKVVKFNLDAADDFTIPPAADSRTTPAYSPSPAKPVFITDTCDLEPPEAMEPFAGAYAPSDAFVELGPLPTPEIVLMPGTDMEAPVETFTEPLPKRTKRKSANPTLLLDAEMATWKQTHTAELDRIRKEYPKDDSEKMTALTNLIKSHSIEIVGPLPGLKQ</sequence>
<reference evidence="3 4" key="1">
    <citation type="journal article" date="2015" name="Genome Biol. Evol.">
        <title>Comparative Genomics of a Bacterivorous Green Alga Reveals Evolutionary Causalities and Consequences of Phago-Mixotrophic Mode of Nutrition.</title>
        <authorList>
            <person name="Burns J.A."/>
            <person name="Paasch A."/>
            <person name="Narechania A."/>
            <person name="Kim E."/>
        </authorList>
    </citation>
    <scope>NUCLEOTIDE SEQUENCE [LARGE SCALE GENOMIC DNA]</scope>
    <source>
        <strain evidence="3 4">PLY_AMNH</strain>
    </source>
</reference>
<feature type="compositionally biased region" description="Pro residues" evidence="2">
    <location>
        <begin position="48"/>
        <end position="57"/>
    </location>
</feature>
<evidence type="ECO:0000256" key="2">
    <source>
        <dbReference type="SAM" id="MobiDB-lite"/>
    </source>
</evidence>
<feature type="compositionally biased region" description="Low complexity" evidence="2">
    <location>
        <begin position="34"/>
        <end position="47"/>
    </location>
</feature>
<feature type="region of interest" description="Disordered" evidence="2">
    <location>
        <begin position="1"/>
        <end position="88"/>
    </location>
</feature>
<dbReference type="AlphaFoldDB" id="A0AAE0KZA5"/>
<evidence type="ECO:0000313" key="4">
    <source>
        <dbReference type="Proteomes" id="UP001190700"/>
    </source>
</evidence>
<organism evidence="3 4">
    <name type="scientific">Cymbomonas tetramitiformis</name>
    <dbReference type="NCBI Taxonomy" id="36881"/>
    <lineage>
        <taxon>Eukaryota</taxon>
        <taxon>Viridiplantae</taxon>
        <taxon>Chlorophyta</taxon>
        <taxon>Pyramimonadophyceae</taxon>
        <taxon>Pyramimonadales</taxon>
        <taxon>Pyramimonadaceae</taxon>
        <taxon>Cymbomonas</taxon>
    </lineage>
</organism>
<gene>
    <name evidence="3" type="ORF">CYMTET_25051</name>
</gene>
<accession>A0AAE0KZA5</accession>
<evidence type="ECO:0000256" key="1">
    <source>
        <dbReference type="SAM" id="Coils"/>
    </source>
</evidence>
<feature type="compositionally biased region" description="Low complexity" evidence="2">
    <location>
        <begin position="58"/>
        <end position="69"/>
    </location>
</feature>
<protein>
    <submittedName>
        <fullName evidence="3">Uncharacterized protein</fullName>
    </submittedName>
</protein>
<dbReference type="EMBL" id="LGRX02013211">
    <property type="protein sequence ID" value="KAK3266313.1"/>
    <property type="molecule type" value="Genomic_DNA"/>
</dbReference>
<feature type="compositionally biased region" description="Pro residues" evidence="2">
    <location>
        <begin position="70"/>
        <end position="83"/>
    </location>
</feature>
<name>A0AAE0KZA5_9CHLO</name>
<dbReference type="Proteomes" id="UP001190700">
    <property type="component" value="Unassembled WGS sequence"/>
</dbReference>